<dbReference type="SMART" id="SM00345">
    <property type="entry name" value="HTH_GNTR"/>
    <property type="match status" value="1"/>
</dbReference>
<dbReference type="EMBL" id="SJPH01000011">
    <property type="protein sequence ID" value="TWT40672.1"/>
    <property type="molecule type" value="Genomic_DNA"/>
</dbReference>
<protein>
    <submittedName>
        <fullName evidence="5">Putative HTH-type transcriptional regulator YdfH</fullName>
    </submittedName>
</protein>
<reference evidence="5 6" key="1">
    <citation type="submission" date="2019-02" db="EMBL/GenBank/DDBJ databases">
        <title>Deep-cultivation of Planctomycetes and their phenomic and genomic characterization uncovers novel biology.</title>
        <authorList>
            <person name="Wiegand S."/>
            <person name="Jogler M."/>
            <person name="Boedeker C."/>
            <person name="Pinto D."/>
            <person name="Vollmers J."/>
            <person name="Rivas-Marin E."/>
            <person name="Kohn T."/>
            <person name="Peeters S.H."/>
            <person name="Heuer A."/>
            <person name="Rast P."/>
            <person name="Oberbeckmann S."/>
            <person name="Bunk B."/>
            <person name="Jeske O."/>
            <person name="Meyerdierks A."/>
            <person name="Storesund J.E."/>
            <person name="Kallscheuer N."/>
            <person name="Luecker S."/>
            <person name="Lage O.M."/>
            <person name="Pohl T."/>
            <person name="Merkel B.J."/>
            <person name="Hornburger P."/>
            <person name="Mueller R.-W."/>
            <person name="Bruemmer F."/>
            <person name="Labrenz M."/>
            <person name="Spormann A.M."/>
            <person name="Op Den Camp H."/>
            <person name="Overmann J."/>
            <person name="Amann R."/>
            <person name="Jetten M.S.M."/>
            <person name="Mascher T."/>
            <person name="Medema M.H."/>
            <person name="Devos D.P."/>
            <person name="Kaster A.-K."/>
            <person name="Ovreas L."/>
            <person name="Rohde M."/>
            <person name="Galperin M.Y."/>
            <person name="Jogler C."/>
        </authorList>
    </citation>
    <scope>NUCLEOTIDE SEQUENCE [LARGE SCALE GENOMIC DNA]</scope>
    <source>
        <strain evidence="5 6">Pla111</strain>
    </source>
</reference>
<dbReference type="OrthoDB" id="9782299at2"/>
<sequence>MTEIPVARTIREQVADRIRADVLSGKITEGTSLREHALAKQYSVSRAPIRDALLQLTQEGLLVAKPNCGVRVAAVKEETQGLLVELRRQIEVTALRNAFEKFDEHHVERLQRTVDRLEAACVANDLGAVVENDMALHRLIIDATGNPDLLAIWLPIVSRMMLHYERHNNMLESHQEHARIVDAIRSGDEEAAVDALLVNIQ</sequence>
<dbReference type="PANTHER" id="PTHR43537">
    <property type="entry name" value="TRANSCRIPTIONAL REGULATOR, GNTR FAMILY"/>
    <property type="match status" value="1"/>
</dbReference>
<dbReference type="InterPro" id="IPR000524">
    <property type="entry name" value="Tscrpt_reg_HTH_GntR"/>
</dbReference>
<evidence type="ECO:0000256" key="2">
    <source>
        <dbReference type="ARBA" id="ARBA00023125"/>
    </source>
</evidence>
<dbReference type="SUPFAM" id="SSF48008">
    <property type="entry name" value="GntR ligand-binding domain-like"/>
    <property type="match status" value="1"/>
</dbReference>
<keyword evidence="2" id="KW-0238">DNA-binding</keyword>
<evidence type="ECO:0000313" key="6">
    <source>
        <dbReference type="Proteomes" id="UP000318995"/>
    </source>
</evidence>
<name>A0A5C5VT06_9BACT</name>
<dbReference type="AlphaFoldDB" id="A0A5C5VT06"/>
<dbReference type="InterPro" id="IPR011711">
    <property type="entry name" value="GntR_C"/>
</dbReference>
<proteinExistence type="predicted"/>
<evidence type="ECO:0000259" key="4">
    <source>
        <dbReference type="PROSITE" id="PS50949"/>
    </source>
</evidence>
<dbReference type="PROSITE" id="PS50949">
    <property type="entry name" value="HTH_GNTR"/>
    <property type="match status" value="1"/>
</dbReference>
<dbReference type="InterPro" id="IPR036390">
    <property type="entry name" value="WH_DNA-bd_sf"/>
</dbReference>
<keyword evidence="6" id="KW-1185">Reference proteome</keyword>
<comment type="caution">
    <text evidence="5">The sequence shown here is derived from an EMBL/GenBank/DDBJ whole genome shotgun (WGS) entry which is preliminary data.</text>
</comment>
<accession>A0A5C5VT06</accession>
<dbReference type="CDD" id="cd07377">
    <property type="entry name" value="WHTH_GntR"/>
    <property type="match status" value="1"/>
</dbReference>
<evidence type="ECO:0000313" key="5">
    <source>
        <dbReference type="EMBL" id="TWT40672.1"/>
    </source>
</evidence>
<dbReference type="InterPro" id="IPR008920">
    <property type="entry name" value="TF_FadR/GntR_C"/>
</dbReference>
<evidence type="ECO:0000256" key="3">
    <source>
        <dbReference type="ARBA" id="ARBA00023163"/>
    </source>
</evidence>
<dbReference type="InterPro" id="IPR036388">
    <property type="entry name" value="WH-like_DNA-bd_sf"/>
</dbReference>
<dbReference type="SUPFAM" id="SSF46785">
    <property type="entry name" value="Winged helix' DNA-binding domain"/>
    <property type="match status" value="1"/>
</dbReference>
<dbReference type="GO" id="GO:0003677">
    <property type="term" value="F:DNA binding"/>
    <property type="evidence" value="ECO:0007669"/>
    <property type="project" value="UniProtKB-KW"/>
</dbReference>
<dbReference type="Pfam" id="PF07729">
    <property type="entry name" value="FCD"/>
    <property type="match status" value="1"/>
</dbReference>
<dbReference type="Gene3D" id="1.20.120.530">
    <property type="entry name" value="GntR ligand-binding domain-like"/>
    <property type="match status" value="1"/>
</dbReference>
<dbReference type="Proteomes" id="UP000318995">
    <property type="component" value="Unassembled WGS sequence"/>
</dbReference>
<dbReference type="PRINTS" id="PR00035">
    <property type="entry name" value="HTHGNTR"/>
</dbReference>
<dbReference type="RefSeq" id="WP_146575503.1">
    <property type="nucleotide sequence ID" value="NZ_SJPH01000011.1"/>
</dbReference>
<evidence type="ECO:0000256" key="1">
    <source>
        <dbReference type="ARBA" id="ARBA00023015"/>
    </source>
</evidence>
<organism evidence="5 6">
    <name type="scientific">Botrimarina hoheduenensis</name>
    <dbReference type="NCBI Taxonomy" id="2528000"/>
    <lineage>
        <taxon>Bacteria</taxon>
        <taxon>Pseudomonadati</taxon>
        <taxon>Planctomycetota</taxon>
        <taxon>Planctomycetia</taxon>
        <taxon>Pirellulales</taxon>
        <taxon>Lacipirellulaceae</taxon>
        <taxon>Botrimarina</taxon>
    </lineage>
</organism>
<dbReference type="Pfam" id="PF00392">
    <property type="entry name" value="GntR"/>
    <property type="match status" value="1"/>
</dbReference>
<dbReference type="PANTHER" id="PTHR43537:SF5">
    <property type="entry name" value="UXU OPERON TRANSCRIPTIONAL REGULATOR"/>
    <property type="match status" value="1"/>
</dbReference>
<keyword evidence="1" id="KW-0805">Transcription regulation</keyword>
<dbReference type="Gene3D" id="1.10.10.10">
    <property type="entry name" value="Winged helix-like DNA-binding domain superfamily/Winged helix DNA-binding domain"/>
    <property type="match status" value="1"/>
</dbReference>
<dbReference type="SMART" id="SM00895">
    <property type="entry name" value="FCD"/>
    <property type="match status" value="1"/>
</dbReference>
<keyword evidence="3" id="KW-0804">Transcription</keyword>
<gene>
    <name evidence="5" type="primary">ydfH_1</name>
    <name evidence="5" type="ORF">Pla111_33170</name>
</gene>
<feature type="domain" description="HTH gntR-type" evidence="4">
    <location>
        <begin position="8"/>
        <end position="75"/>
    </location>
</feature>
<dbReference type="GO" id="GO:0003700">
    <property type="term" value="F:DNA-binding transcription factor activity"/>
    <property type="evidence" value="ECO:0007669"/>
    <property type="project" value="InterPro"/>
</dbReference>